<accession>X0WAX4</accession>
<dbReference type="SUPFAM" id="SSF48403">
    <property type="entry name" value="Ankyrin repeat"/>
    <property type="match status" value="1"/>
</dbReference>
<dbReference type="PANTHER" id="PTHR24198">
    <property type="entry name" value="ANKYRIN REPEAT AND PROTEIN KINASE DOMAIN-CONTAINING PROTEIN"/>
    <property type="match status" value="1"/>
</dbReference>
<dbReference type="InterPro" id="IPR002110">
    <property type="entry name" value="Ankyrin_rpt"/>
</dbReference>
<dbReference type="EMBL" id="BARS01032951">
    <property type="protein sequence ID" value="GAG20362.1"/>
    <property type="molecule type" value="Genomic_DNA"/>
</dbReference>
<dbReference type="Pfam" id="PF12796">
    <property type="entry name" value="Ank_2"/>
    <property type="match status" value="1"/>
</dbReference>
<dbReference type="PANTHER" id="PTHR24198:SF165">
    <property type="entry name" value="ANKYRIN REPEAT-CONTAINING PROTEIN-RELATED"/>
    <property type="match status" value="1"/>
</dbReference>
<evidence type="ECO:0000313" key="3">
    <source>
        <dbReference type="EMBL" id="GAG20362.1"/>
    </source>
</evidence>
<reference evidence="3" key="1">
    <citation type="journal article" date="2014" name="Front. Microbiol.">
        <title>High frequency of phylogenetically diverse reductive dehalogenase-homologous genes in deep subseafloor sedimentary metagenomes.</title>
        <authorList>
            <person name="Kawai M."/>
            <person name="Futagami T."/>
            <person name="Toyoda A."/>
            <person name="Takaki Y."/>
            <person name="Nishi S."/>
            <person name="Hori S."/>
            <person name="Arai W."/>
            <person name="Tsubouchi T."/>
            <person name="Morono Y."/>
            <person name="Uchiyama I."/>
            <person name="Ito T."/>
            <person name="Fujiyama A."/>
            <person name="Inagaki F."/>
            <person name="Takami H."/>
        </authorList>
    </citation>
    <scope>NUCLEOTIDE SEQUENCE</scope>
    <source>
        <strain evidence="3">Expedition CK06-06</strain>
    </source>
</reference>
<name>X0WAX4_9ZZZZ</name>
<sequence length="261" mass="28701">GDNTTIKAIYKNKPHAKTDNGSCFEAAFTTTERITTALSLAVKTGNKQLASLLLEHGAQEVINEPNYSLSNSYFVAEHKLYGKTPIFMALNAKDEEMCLLLLAHGAYANAIELTKMDNGEHNCLVLAAQNNMPRVCRAIIARTLSALGFGNIKHALKPVMEQAYEQANSDEVCQVVNFESIDQFEETIEEALTTQTEEKNLALYLALTFKQADKCLHFLEDQSSSPVDALYSFNILGKKVNALVKAAESNMPTVCAKLIDC</sequence>
<evidence type="ECO:0000256" key="1">
    <source>
        <dbReference type="ARBA" id="ARBA00022737"/>
    </source>
</evidence>
<dbReference type="InterPro" id="IPR036770">
    <property type="entry name" value="Ankyrin_rpt-contain_sf"/>
</dbReference>
<feature type="non-terminal residue" evidence="3">
    <location>
        <position position="261"/>
    </location>
</feature>
<organism evidence="3">
    <name type="scientific">marine sediment metagenome</name>
    <dbReference type="NCBI Taxonomy" id="412755"/>
    <lineage>
        <taxon>unclassified sequences</taxon>
        <taxon>metagenomes</taxon>
        <taxon>ecological metagenomes</taxon>
    </lineage>
</organism>
<protein>
    <submittedName>
        <fullName evidence="3">Uncharacterized protein</fullName>
    </submittedName>
</protein>
<evidence type="ECO:0000256" key="2">
    <source>
        <dbReference type="ARBA" id="ARBA00023043"/>
    </source>
</evidence>
<feature type="non-terminal residue" evidence="3">
    <location>
        <position position="1"/>
    </location>
</feature>
<comment type="caution">
    <text evidence="3">The sequence shown here is derived from an EMBL/GenBank/DDBJ whole genome shotgun (WGS) entry which is preliminary data.</text>
</comment>
<keyword evidence="2" id="KW-0040">ANK repeat</keyword>
<gene>
    <name evidence="3" type="ORF">S01H1_51084</name>
</gene>
<dbReference type="Gene3D" id="1.25.40.20">
    <property type="entry name" value="Ankyrin repeat-containing domain"/>
    <property type="match status" value="1"/>
</dbReference>
<dbReference type="SMART" id="SM00248">
    <property type="entry name" value="ANK"/>
    <property type="match status" value="2"/>
</dbReference>
<dbReference type="AlphaFoldDB" id="X0WAX4"/>
<keyword evidence="1" id="KW-0677">Repeat</keyword>
<proteinExistence type="predicted"/>